<evidence type="ECO:0000256" key="7">
    <source>
        <dbReference type="HAMAP-Rule" id="MF_02090"/>
    </source>
</evidence>
<reference evidence="11" key="1">
    <citation type="journal article" date="2014" name="Int. J. Syst. Evol. Microbiol.">
        <title>Complete genome sequence of Corynebacterium casei LMG S-19264T (=DSM 44701T), isolated from a smear-ripened cheese.</title>
        <authorList>
            <consortium name="US DOE Joint Genome Institute (JGI-PGF)"/>
            <person name="Walter F."/>
            <person name="Albersmeier A."/>
            <person name="Kalinowski J."/>
            <person name="Ruckert C."/>
        </authorList>
    </citation>
    <scope>NUCLEOTIDE SEQUENCE</scope>
    <source>
        <strain evidence="11">CGMCC 1.12181</strain>
    </source>
</reference>
<evidence type="ECO:0000256" key="3">
    <source>
        <dbReference type="ARBA" id="ARBA00022598"/>
    </source>
</evidence>
<dbReference type="HAMAP" id="MF_02090">
    <property type="entry name" value="NadE_glutamine_dep"/>
    <property type="match status" value="1"/>
</dbReference>
<dbReference type="PANTHER" id="PTHR23090">
    <property type="entry name" value="NH 3 /GLUTAMINE-DEPENDENT NAD + SYNTHETASE"/>
    <property type="match status" value="1"/>
</dbReference>
<dbReference type="GO" id="GO:0009435">
    <property type="term" value="P:NAD+ biosynthetic process"/>
    <property type="evidence" value="ECO:0007669"/>
    <property type="project" value="UniProtKB-UniRule"/>
</dbReference>
<evidence type="ECO:0000256" key="4">
    <source>
        <dbReference type="ARBA" id="ARBA00022741"/>
    </source>
</evidence>
<dbReference type="Gene3D" id="3.60.110.10">
    <property type="entry name" value="Carbon-nitrogen hydrolase"/>
    <property type="match status" value="1"/>
</dbReference>
<dbReference type="EC" id="6.3.5.1" evidence="7 8"/>
<comment type="function">
    <text evidence="7">Catalyzes the ATP-dependent amidation of deamido-NAD to form NAD. Uses L-glutamine as a nitrogen source.</text>
</comment>
<comment type="similarity">
    <text evidence="9">Belongs to the NAD synthetase family.</text>
</comment>
<feature type="active site" description="Nucleophile; for glutaminase activity" evidence="7">
    <location>
        <position position="164"/>
    </location>
</feature>
<dbReference type="Gene3D" id="3.40.50.620">
    <property type="entry name" value="HUPs"/>
    <property type="match status" value="1"/>
</dbReference>
<dbReference type="EMBL" id="BMEO01000006">
    <property type="protein sequence ID" value="GGF96324.1"/>
    <property type="molecule type" value="Genomic_DNA"/>
</dbReference>
<organism evidence="11 12">
    <name type="scientific">Marinicella pacifica</name>
    <dbReference type="NCBI Taxonomy" id="1171543"/>
    <lineage>
        <taxon>Bacteria</taxon>
        <taxon>Pseudomonadati</taxon>
        <taxon>Pseudomonadota</taxon>
        <taxon>Gammaproteobacteria</taxon>
        <taxon>Lysobacterales</taxon>
        <taxon>Marinicellaceae</taxon>
        <taxon>Marinicella</taxon>
    </lineage>
</organism>
<feature type="binding site" evidence="7">
    <location>
        <position position="130"/>
    </location>
    <ligand>
        <name>L-glutamine</name>
        <dbReference type="ChEBI" id="CHEBI:58359"/>
    </ligand>
</feature>
<dbReference type="SUPFAM" id="SSF56317">
    <property type="entry name" value="Carbon-nitrogen hydrolase"/>
    <property type="match status" value="1"/>
</dbReference>
<proteinExistence type="inferred from homology"/>
<dbReference type="InterPro" id="IPR003694">
    <property type="entry name" value="NAD_synthase"/>
</dbReference>
<dbReference type="GO" id="GO:0004359">
    <property type="term" value="F:glutaminase activity"/>
    <property type="evidence" value="ECO:0007669"/>
    <property type="project" value="InterPro"/>
</dbReference>
<feature type="domain" description="CN hydrolase" evidence="10">
    <location>
        <begin position="11"/>
        <end position="265"/>
    </location>
</feature>
<dbReference type="CDD" id="cd07570">
    <property type="entry name" value="GAT_Gln-NAD-synth"/>
    <property type="match status" value="1"/>
</dbReference>
<feature type="binding site" evidence="7">
    <location>
        <position position="519"/>
    </location>
    <ligand>
        <name>deamido-NAD(+)</name>
        <dbReference type="ChEBI" id="CHEBI:58437"/>
        <note>ligand shared between two neighboring subunits</note>
    </ligand>
</feature>
<feature type="binding site" evidence="7">
    <location>
        <position position="379"/>
    </location>
    <ligand>
        <name>deamido-NAD(+)</name>
        <dbReference type="ChEBI" id="CHEBI:58437"/>
        <note>ligand shared between two neighboring subunits</note>
    </ligand>
</feature>
<dbReference type="Proteomes" id="UP000605253">
    <property type="component" value="Unassembled WGS sequence"/>
</dbReference>
<dbReference type="InterPro" id="IPR003010">
    <property type="entry name" value="C-N_Hydrolase"/>
</dbReference>
<dbReference type="InterPro" id="IPR036526">
    <property type="entry name" value="C-N_Hydrolase_sf"/>
</dbReference>
<comment type="caution">
    <text evidence="7">Lacks conserved residue(s) required for the propagation of feature annotation.</text>
</comment>
<feature type="binding site" evidence="7">
    <location>
        <position position="197"/>
    </location>
    <ligand>
        <name>L-glutamine</name>
        <dbReference type="ChEBI" id="CHEBI:58359"/>
    </ligand>
</feature>
<sequence>MTAQEKHIAQLRICLAQINTTAGDIRGNQKRILSAVEQAHQDHADLIVFPELTLSGYGCGDWLLHDYFVGDCLHALNEIVPKCTDLVAVIGLPRTAPVGEDGQPRCYNSAAVVHNGELLGFYDKQELPNYLIFDETRHFVPGSGDGVFQITDQGKDISLGVSICEDLWHQAQAVKNQAQHGAELLINLGASPYALGKPERRHQQFAETARDLNKPLVYVNAIGGQDDLLFDGHSGLINGDSSEQLPGFQEAIETHTLNQMADRNVDKNPLSDLYAALVLSIRDYCRKNGFREVVLGLSGGIDSALVATLAADALGPEKVHALLLPSKYSSDHSVDDARQLAKNLGIQYDIVPIKAVHGVLEEQLSDHFNDYHRGLTDENLQARIRGLMLMAFSNNQNKLVLATSNKSESAVGYSTLYGDMVGGFAPINDVYKTQVFALCQFRNEKQPVIPENIITKPPSAELRPDQKDSDSLPDYDILDAILNAYIEQRQSPQSIAKVLELEQSVVMDVIQKVNRSEYKRYQAAIGPAVSGMKLGTDRRMPMTFRYNHE</sequence>
<dbReference type="GO" id="GO:0005737">
    <property type="term" value="C:cytoplasm"/>
    <property type="evidence" value="ECO:0007669"/>
    <property type="project" value="InterPro"/>
</dbReference>
<keyword evidence="6 7" id="KW-0520">NAD</keyword>
<feature type="binding site" evidence="7">
    <location>
        <position position="408"/>
    </location>
    <ligand>
        <name>deamido-NAD(+)</name>
        <dbReference type="ChEBI" id="CHEBI:58437"/>
        <note>ligand shared between two neighboring subunits</note>
    </ligand>
</feature>
<evidence type="ECO:0000259" key="10">
    <source>
        <dbReference type="PROSITE" id="PS50263"/>
    </source>
</evidence>
<dbReference type="GO" id="GO:0008795">
    <property type="term" value="F:NAD+ synthase activity"/>
    <property type="evidence" value="ECO:0007669"/>
    <property type="project" value="UniProtKB-UniRule"/>
</dbReference>
<dbReference type="PIRSF" id="PIRSF006630">
    <property type="entry name" value="NADS_GAT"/>
    <property type="match status" value="1"/>
</dbReference>
<dbReference type="Pfam" id="PF02540">
    <property type="entry name" value="NAD_synthase"/>
    <property type="match status" value="1"/>
</dbReference>
<dbReference type="InterPro" id="IPR014445">
    <property type="entry name" value="Gln-dep_NAD_synthase"/>
</dbReference>
<evidence type="ECO:0000256" key="8">
    <source>
        <dbReference type="PIRNR" id="PIRNR006630"/>
    </source>
</evidence>
<dbReference type="FunFam" id="3.40.50.620:FF:000106">
    <property type="entry name" value="Glutamine-dependent NAD(+) synthetase"/>
    <property type="match status" value="1"/>
</dbReference>
<dbReference type="AlphaFoldDB" id="A0A917CT60"/>
<feature type="binding site" evidence="7">
    <location>
        <position position="191"/>
    </location>
    <ligand>
        <name>L-glutamine</name>
        <dbReference type="ChEBI" id="CHEBI:58359"/>
    </ligand>
</feature>
<keyword evidence="12" id="KW-1185">Reference proteome</keyword>
<evidence type="ECO:0000256" key="9">
    <source>
        <dbReference type="RuleBase" id="RU003811"/>
    </source>
</evidence>
<dbReference type="InterPro" id="IPR014729">
    <property type="entry name" value="Rossmann-like_a/b/a_fold"/>
</dbReference>
<keyword evidence="4 7" id="KW-0547">Nucleotide-binding</keyword>
<dbReference type="PROSITE" id="PS50263">
    <property type="entry name" value="CN_HYDROLASE"/>
    <property type="match status" value="1"/>
</dbReference>
<dbReference type="PANTHER" id="PTHR23090:SF9">
    <property type="entry name" value="GLUTAMINE-DEPENDENT NAD(+) SYNTHETASE"/>
    <property type="match status" value="1"/>
</dbReference>
<name>A0A917CT60_9GAMM</name>
<evidence type="ECO:0000256" key="2">
    <source>
        <dbReference type="ARBA" id="ARBA00007145"/>
    </source>
</evidence>
<evidence type="ECO:0000256" key="6">
    <source>
        <dbReference type="ARBA" id="ARBA00023027"/>
    </source>
</evidence>
<keyword evidence="3 7" id="KW-0436">Ligase</keyword>
<evidence type="ECO:0000256" key="1">
    <source>
        <dbReference type="ARBA" id="ARBA00005188"/>
    </source>
</evidence>
<dbReference type="GO" id="GO:0003952">
    <property type="term" value="F:NAD+ synthase (glutamine-hydrolyzing) activity"/>
    <property type="evidence" value="ECO:0007669"/>
    <property type="project" value="UniProtKB-UniRule"/>
</dbReference>
<evidence type="ECO:0000313" key="12">
    <source>
        <dbReference type="Proteomes" id="UP000605253"/>
    </source>
</evidence>
<evidence type="ECO:0000256" key="5">
    <source>
        <dbReference type="ARBA" id="ARBA00022840"/>
    </source>
</evidence>
<dbReference type="SUPFAM" id="SSF52402">
    <property type="entry name" value="Adenine nucleotide alpha hydrolases-like"/>
    <property type="match status" value="1"/>
</dbReference>
<comment type="pathway">
    <text evidence="1 7 8">Cofactor biosynthesis; NAD(+) biosynthesis; NAD(+) from deamido-NAD(+) (L-Gln route): step 1/1.</text>
</comment>
<feature type="active site" description="For glutaminase activity" evidence="7">
    <location>
        <position position="124"/>
    </location>
</feature>
<feature type="active site" description="Proton acceptor; for glutaminase activity" evidence="7">
    <location>
        <position position="51"/>
    </location>
</feature>
<reference evidence="11" key="2">
    <citation type="submission" date="2020-09" db="EMBL/GenBank/DDBJ databases">
        <authorList>
            <person name="Sun Q."/>
            <person name="Zhou Y."/>
        </authorList>
    </citation>
    <scope>NUCLEOTIDE SEQUENCE</scope>
    <source>
        <strain evidence="11">CGMCC 1.12181</strain>
    </source>
</reference>
<comment type="caution">
    <text evidence="11">The sequence shown here is derived from an EMBL/GenBank/DDBJ whole genome shotgun (WGS) entry which is preliminary data.</text>
</comment>
<keyword evidence="5 7" id="KW-0067">ATP-binding</keyword>
<dbReference type="InterPro" id="IPR022310">
    <property type="entry name" value="NAD/GMP_synthase"/>
</dbReference>
<comment type="similarity">
    <text evidence="2 7 8">In the C-terminal section; belongs to the NAD synthetase family.</text>
</comment>
<dbReference type="CDD" id="cd00553">
    <property type="entry name" value="NAD_synthase"/>
    <property type="match status" value="1"/>
</dbReference>
<protein>
    <recommendedName>
        <fullName evidence="7 8">Glutamine-dependent NAD(+) synthetase</fullName>
        <ecNumber evidence="7 8">6.3.5.1</ecNumber>
    </recommendedName>
    <alternativeName>
        <fullName evidence="7 8">NAD(+) synthase [glutamine-hydrolyzing]</fullName>
    </alternativeName>
</protein>
<dbReference type="NCBIfam" id="TIGR00552">
    <property type="entry name" value="nadE"/>
    <property type="match status" value="1"/>
</dbReference>
<comment type="catalytic activity">
    <reaction evidence="7 8">
        <text>deamido-NAD(+) + L-glutamine + ATP + H2O = L-glutamate + AMP + diphosphate + NAD(+) + H(+)</text>
        <dbReference type="Rhea" id="RHEA:24384"/>
        <dbReference type="ChEBI" id="CHEBI:15377"/>
        <dbReference type="ChEBI" id="CHEBI:15378"/>
        <dbReference type="ChEBI" id="CHEBI:29985"/>
        <dbReference type="ChEBI" id="CHEBI:30616"/>
        <dbReference type="ChEBI" id="CHEBI:33019"/>
        <dbReference type="ChEBI" id="CHEBI:57540"/>
        <dbReference type="ChEBI" id="CHEBI:58359"/>
        <dbReference type="ChEBI" id="CHEBI:58437"/>
        <dbReference type="ChEBI" id="CHEBI:456215"/>
        <dbReference type="EC" id="6.3.5.1"/>
    </reaction>
</comment>
<dbReference type="NCBIfam" id="NF010588">
    <property type="entry name" value="PRK13981.1"/>
    <property type="match status" value="1"/>
</dbReference>
<evidence type="ECO:0000313" key="11">
    <source>
        <dbReference type="EMBL" id="GGF96324.1"/>
    </source>
</evidence>
<dbReference type="GO" id="GO:0005524">
    <property type="term" value="F:ATP binding"/>
    <property type="evidence" value="ECO:0007669"/>
    <property type="project" value="UniProtKB-UniRule"/>
</dbReference>
<gene>
    <name evidence="7 11" type="primary">nadE</name>
    <name evidence="11" type="ORF">GCM10011365_17080</name>
</gene>
<dbReference type="Pfam" id="PF00795">
    <property type="entry name" value="CN_hydrolase"/>
    <property type="match status" value="1"/>
</dbReference>
<dbReference type="RefSeq" id="WP_188365311.1">
    <property type="nucleotide sequence ID" value="NZ_BAABJF010000001.1"/>
</dbReference>
<feature type="binding site" evidence="7">
    <location>
        <position position="403"/>
    </location>
    <ligand>
        <name>ATP</name>
        <dbReference type="ChEBI" id="CHEBI:30616"/>
    </ligand>
</feature>
<feature type="binding site" evidence="7">
    <location>
        <begin position="296"/>
        <end position="303"/>
    </location>
    <ligand>
        <name>ATP</name>
        <dbReference type="ChEBI" id="CHEBI:30616"/>
    </ligand>
</feature>
<accession>A0A917CT60</accession>